<feature type="domain" description="Beta-lactamase-related" evidence="3">
    <location>
        <begin position="18"/>
        <end position="328"/>
    </location>
</feature>
<reference evidence="4 5" key="1">
    <citation type="submission" date="2024-07" db="EMBL/GenBank/DDBJ databases">
        <title>Characterization of a bacterium isolated from hydrolysated instant sea cucumber by whole-genome sequencing and metabolomics.</title>
        <authorList>
            <person name="Luo X."/>
            <person name="Zhang Z."/>
            <person name="Zheng Z."/>
            <person name="Zhang W."/>
            <person name="Ming T."/>
            <person name="Jiao L."/>
            <person name="Su X."/>
            <person name="Kong F."/>
            <person name="Xu J."/>
        </authorList>
    </citation>
    <scope>NUCLEOTIDE SEQUENCE [LARGE SCALE GENOMIC DNA]</scope>
    <source>
        <strain evidence="4 5">XL-2024</strain>
    </source>
</reference>
<comment type="caution">
    <text evidence="4">The sequence shown here is derived from an EMBL/GenBank/DDBJ whole genome shotgun (WGS) entry which is preliminary data.</text>
</comment>
<comment type="subcellular location">
    <subcellularLocation>
        <location evidence="1">Membrane</location>
    </subcellularLocation>
</comment>
<keyword evidence="2" id="KW-0472">Membrane</keyword>
<dbReference type="InterPro" id="IPR001466">
    <property type="entry name" value="Beta-lactam-related"/>
</dbReference>
<dbReference type="EC" id="3.-.-.-" evidence="4"/>
<keyword evidence="4" id="KW-0378">Hydrolase</keyword>
<accession>A0ABV3VYA6</accession>
<dbReference type="EMBL" id="JBFRHK010000006">
    <property type="protein sequence ID" value="MEX3745895.1"/>
    <property type="molecule type" value="Genomic_DNA"/>
</dbReference>
<dbReference type="Gene3D" id="3.40.710.10">
    <property type="entry name" value="DD-peptidase/beta-lactamase superfamily"/>
    <property type="match status" value="1"/>
</dbReference>
<dbReference type="RefSeq" id="WP_368636740.1">
    <property type="nucleotide sequence ID" value="NZ_JBFRHK010000006.1"/>
</dbReference>
<protein>
    <submittedName>
        <fullName evidence="4">Serine hydrolase domain-containing protein</fullName>
        <ecNumber evidence="4">3.-.-.-</ecNumber>
    </submittedName>
</protein>
<evidence type="ECO:0000256" key="1">
    <source>
        <dbReference type="ARBA" id="ARBA00004370"/>
    </source>
</evidence>
<dbReference type="PANTHER" id="PTHR46825:SF11">
    <property type="entry name" value="PENICILLIN-BINDING PROTEIN 4"/>
    <property type="match status" value="1"/>
</dbReference>
<sequence>MDWHKVKEQLENTFNGTVLLAQGETLFLQGAYGEASIQTHAPMQLHQRFNLASVSKPITALGILLLVQENKMTFDDHLNRWFDNFPYANITVRHLLQHTSGLPDYMELFSNHWDDTTIATNEDVLNLLTQYAPPSLFEAGERMEYSNTGYVLLALLIERITNESFSKYLTEAIFKPLHMVNTTVTSTTFTEQFANEIAQGYVYDVYAGKYVDPSQHEETKGATCLNYITGDGGIYSTVEDLWKLGRAVIEAQLWDEALLEQAFTPSTFTAEQPFSYGMGWIINEDEQLGKCVWHNGGWLGYATTFKIYLQSKTIFVFLRNKEQELNYEIAIGEAIEGALATHEFHLPKKPEQYKAVHLPIETLQGYEGKYQLQKHPEHTVDVVLQDDGHLYIFLPGSMPLELYALKEDEFFLRGIDFLVTIKQNTLTVISENQKTIASKINDHTLREK</sequence>
<organism evidence="4 5">
    <name type="scientific">Lysinibacillus xylanilyticus</name>
    <dbReference type="NCBI Taxonomy" id="582475"/>
    <lineage>
        <taxon>Bacteria</taxon>
        <taxon>Bacillati</taxon>
        <taxon>Bacillota</taxon>
        <taxon>Bacilli</taxon>
        <taxon>Bacillales</taxon>
        <taxon>Bacillaceae</taxon>
        <taxon>Lysinibacillus</taxon>
    </lineage>
</organism>
<dbReference type="SUPFAM" id="SSF56601">
    <property type="entry name" value="beta-lactamase/transpeptidase-like"/>
    <property type="match status" value="1"/>
</dbReference>
<name>A0ABV3VYA6_9BACI</name>
<gene>
    <name evidence="4" type="ORF">AB1300_12185</name>
</gene>
<dbReference type="GO" id="GO:0016787">
    <property type="term" value="F:hydrolase activity"/>
    <property type="evidence" value="ECO:0007669"/>
    <property type="project" value="UniProtKB-KW"/>
</dbReference>
<dbReference type="InterPro" id="IPR012338">
    <property type="entry name" value="Beta-lactam/transpept-like"/>
</dbReference>
<dbReference type="InterPro" id="IPR050491">
    <property type="entry name" value="AmpC-like"/>
</dbReference>
<dbReference type="PANTHER" id="PTHR46825">
    <property type="entry name" value="D-ALANYL-D-ALANINE-CARBOXYPEPTIDASE/ENDOPEPTIDASE AMPH"/>
    <property type="match status" value="1"/>
</dbReference>
<keyword evidence="5" id="KW-1185">Reference proteome</keyword>
<evidence type="ECO:0000259" key="3">
    <source>
        <dbReference type="Pfam" id="PF00144"/>
    </source>
</evidence>
<evidence type="ECO:0000313" key="5">
    <source>
        <dbReference type="Proteomes" id="UP001558534"/>
    </source>
</evidence>
<evidence type="ECO:0000256" key="2">
    <source>
        <dbReference type="ARBA" id="ARBA00023136"/>
    </source>
</evidence>
<proteinExistence type="predicted"/>
<evidence type="ECO:0000313" key="4">
    <source>
        <dbReference type="EMBL" id="MEX3745895.1"/>
    </source>
</evidence>
<dbReference type="Pfam" id="PF00144">
    <property type="entry name" value="Beta-lactamase"/>
    <property type="match status" value="1"/>
</dbReference>
<dbReference type="Proteomes" id="UP001558534">
    <property type="component" value="Unassembled WGS sequence"/>
</dbReference>